<sequence length="404" mass="45438">MINIQDKLFKDIEAVRQISIVPTMLEVICQTTGMGFAAVARVTHDRWLACRVRDEVQFGLEEGGELKIETTICNEIRDSHQPIVIDHVDEDPVFKNHHTPKFYGLQSYISFPIILKDGTFFGTLCAIDSKPAKLNNSKVINIFTMFAELLSFHLQSFELLERSYTANVELQNKNKILTNANFDLDNFVYVASHDLKSPISNIEGLLAVLSDAIAQESLDRNEINEIVGLMKSSLKRFAVTIKDLTTVVETEKNCKGVKSEAINFFEIVEDVKQDINSLIEESNAEIKVICEDKPLLSFSKKNLKSVINNLLTNAIKYRSPERPLEVLVKLGKVNGKTNLTITDNGVGIPADKQNEVFTMFKRFHDHVEGSGIGLYIVKRIIDNMKGQIQVNSTLNKGTTFTIIL</sequence>
<reference evidence="8" key="1">
    <citation type="journal article" date="2019" name="Int. J. Syst. Evol. Microbiol.">
        <title>The Global Catalogue of Microorganisms (GCM) 10K type strain sequencing project: providing services to taxonomists for standard genome sequencing and annotation.</title>
        <authorList>
            <consortium name="The Broad Institute Genomics Platform"/>
            <consortium name="The Broad Institute Genome Sequencing Center for Infectious Disease"/>
            <person name="Wu L."/>
            <person name="Ma J."/>
        </authorList>
    </citation>
    <scope>NUCLEOTIDE SEQUENCE [LARGE SCALE GENOMIC DNA]</scope>
    <source>
        <strain evidence="8">JCM 16545</strain>
    </source>
</reference>
<keyword evidence="7" id="KW-0067">ATP-binding</keyword>
<comment type="caution">
    <text evidence="7">The sequence shown here is derived from an EMBL/GenBank/DDBJ whole genome shotgun (WGS) entry which is preliminary data.</text>
</comment>
<evidence type="ECO:0000256" key="1">
    <source>
        <dbReference type="ARBA" id="ARBA00000085"/>
    </source>
</evidence>
<gene>
    <name evidence="7" type="ORF">ACFSKU_04120</name>
</gene>
<dbReference type="GO" id="GO:0005524">
    <property type="term" value="F:ATP binding"/>
    <property type="evidence" value="ECO:0007669"/>
    <property type="project" value="UniProtKB-KW"/>
</dbReference>
<dbReference type="InterPro" id="IPR052162">
    <property type="entry name" value="Sensor_kinase/Photoreceptor"/>
</dbReference>
<dbReference type="SUPFAM" id="SSF55781">
    <property type="entry name" value="GAF domain-like"/>
    <property type="match status" value="1"/>
</dbReference>
<dbReference type="Pfam" id="PF02518">
    <property type="entry name" value="HATPase_c"/>
    <property type="match status" value="1"/>
</dbReference>
<dbReference type="InterPro" id="IPR036890">
    <property type="entry name" value="HATPase_C_sf"/>
</dbReference>
<keyword evidence="3" id="KW-0597">Phosphoprotein</keyword>
<evidence type="ECO:0000259" key="6">
    <source>
        <dbReference type="PROSITE" id="PS50109"/>
    </source>
</evidence>
<dbReference type="InterPro" id="IPR036097">
    <property type="entry name" value="HisK_dim/P_sf"/>
</dbReference>
<dbReference type="PANTHER" id="PTHR43304:SF1">
    <property type="entry name" value="PAC DOMAIN-CONTAINING PROTEIN"/>
    <property type="match status" value="1"/>
</dbReference>
<dbReference type="EC" id="2.7.13.3" evidence="2"/>
<name>A0ABW4WUN5_9BACT</name>
<dbReference type="InterPro" id="IPR029016">
    <property type="entry name" value="GAF-like_dom_sf"/>
</dbReference>
<dbReference type="PRINTS" id="PR00344">
    <property type="entry name" value="BCTRLSENSOR"/>
</dbReference>
<dbReference type="SUPFAM" id="SSF47384">
    <property type="entry name" value="Homodimeric domain of signal transducing histidine kinase"/>
    <property type="match status" value="1"/>
</dbReference>
<evidence type="ECO:0000313" key="7">
    <source>
        <dbReference type="EMBL" id="MFD2066056.1"/>
    </source>
</evidence>
<proteinExistence type="predicted"/>
<dbReference type="Gene3D" id="3.30.565.10">
    <property type="entry name" value="Histidine kinase-like ATPase, C-terminal domain"/>
    <property type="match status" value="1"/>
</dbReference>
<dbReference type="CDD" id="cd00082">
    <property type="entry name" value="HisKA"/>
    <property type="match status" value="1"/>
</dbReference>
<dbReference type="Gene3D" id="3.30.450.40">
    <property type="match status" value="1"/>
</dbReference>
<dbReference type="Pfam" id="PF01590">
    <property type="entry name" value="GAF"/>
    <property type="match status" value="1"/>
</dbReference>
<feature type="domain" description="Histidine kinase" evidence="6">
    <location>
        <begin position="190"/>
        <end position="404"/>
    </location>
</feature>
<dbReference type="InterPro" id="IPR003018">
    <property type="entry name" value="GAF"/>
</dbReference>
<dbReference type="EMBL" id="JBHUHV010000016">
    <property type="protein sequence ID" value="MFD2066056.1"/>
    <property type="molecule type" value="Genomic_DNA"/>
</dbReference>
<evidence type="ECO:0000256" key="3">
    <source>
        <dbReference type="ARBA" id="ARBA00022553"/>
    </source>
</evidence>
<dbReference type="InterPro" id="IPR004358">
    <property type="entry name" value="Sig_transdc_His_kin-like_C"/>
</dbReference>
<dbReference type="PANTHER" id="PTHR43304">
    <property type="entry name" value="PHYTOCHROME-LIKE PROTEIN CPH1"/>
    <property type="match status" value="1"/>
</dbReference>
<evidence type="ECO:0000256" key="4">
    <source>
        <dbReference type="ARBA" id="ARBA00022679"/>
    </source>
</evidence>
<accession>A0ABW4WUN5</accession>
<evidence type="ECO:0000313" key="8">
    <source>
        <dbReference type="Proteomes" id="UP001597369"/>
    </source>
</evidence>
<dbReference type="InterPro" id="IPR003594">
    <property type="entry name" value="HATPase_dom"/>
</dbReference>
<keyword evidence="8" id="KW-1185">Reference proteome</keyword>
<dbReference type="InterPro" id="IPR003661">
    <property type="entry name" value="HisK_dim/P_dom"/>
</dbReference>
<dbReference type="RefSeq" id="WP_229962794.1">
    <property type="nucleotide sequence ID" value="NZ_JAJJWI010000033.1"/>
</dbReference>
<dbReference type="Gene3D" id="1.10.287.130">
    <property type="match status" value="1"/>
</dbReference>
<dbReference type="InterPro" id="IPR005467">
    <property type="entry name" value="His_kinase_dom"/>
</dbReference>
<keyword evidence="5" id="KW-0418">Kinase</keyword>
<dbReference type="SUPFAM" id="SSF55874">
    <property type="entry name" value="ATPase domain of HSP90 chaperone/DNA topoisomerase II/histidine kinase"/>
    <property type="match status" value="1"/>
</dbReference>
<organism evidence="7 8">
    <name type="scientific">Pontibacter silvestris</name>
    <dbReference type="NCBI Taxonomy" id="2305183"/>
    <lineage>
        <taxon>Bacteria</taxon>
        <taxon>Pseudomonadati</taxon>
        <taxon>Bacteroidota</taxon>
        <taxon>Cytophagia</taxon>
        <taxon>Cytophagales</taxon>
        <taxon>Hymenobacteraceae</taxon>
        <taxon>Pontibacter</taxon>
    </lineage>
</organism>
<comment type="catalytic activity">
    <reaction evidence="1">
        <text>ATP + protein L-histidine = ADP + protein N-phospho-L-histidine.</text>
        <dbReference type="EC" id="2.7.13.3"/>
    </reaction>
</comment>
<dbReference type="Proteomes" id="UP001597369">
    <property type="component" value="Unassembled WGS sequence"/>
</dbReference>
<evidence type="ECO:0000256" key="2">
    <source>
        <dbReference type="ARBA" id="ARBA00012438"/>
    </source>
</evidence>
<dbReference type="PROSITE" id="PS50109">
    <property type="entry name" value="HIS_KIN"/>
    <property type="match status" value="1"/>
</dbReference>
<keyword evidence="4" id="KW-0808">Transferase</keyword>
<dbReference type="SMART" id="SM00065">
    <property type="entry name" value="GAF"/>
    <property type="match status" value="1"/>
</dbReference>
<protein>
    <recommendedName>
        <fullName evidence="2">histidine kinase</fullName>
        <ecNumber evidence="2">2.7.13.3</ecNumber>
    </recommendedName>
</protein>
<dbReference type="SMART" id="SM00387">
    <property type="entry name" value="HATPase_c"/>
    <property type="match status" value="1"/>
</dbReference>
<evidence type="ECO:0000256" key="5">
    <source>
        <dbReference type="ARBA" id="ARBA00022777"/>
    </source>
</evidence>
<keyword evidence="7" id="KW-0547">Nucleotide-binding</keyword>
<dbReference type="CDD" id="cd00075">
    <property type="entry name" value="HATPase"/>
    <property type="match status" value="1"/>
</dbReference>